<gene>
    <name evidence="1" type="primary">casA</name>
    <name evidence="1" type="ORF">MCM1_1895</name>
</gene>
<name>A0A0G3CA99_METBA</name>
<dbReference type="InterPro" id="IPR013381">
    <property type="entry name" value="CRISPR-assoc_prot_Cse1"/>
</dbReference>
<organism evidence="1 2">
    <name type="scientific">Methanosarcina barkeri CM1</name>
    <dbReference type="NCBI Taxonomy" id="796385"/>
    <lineage>
        <taxon>Archaea</taxon>
        <taxon>Methanobacteriati</taxon>
        <taxon>Methanobacteriota</taxon>
        <taxon>Stenosarchaea group</taxon>
        <taxon>Methanomicrobia</taxon>
        <taxon>Methanosarcinales</taxon>
        <taxon>Methanosarcinaceae</taxon>
        <taxon>Methanosarcina</taxon>
    </lineage>
</organism>
<dbReference type="CDD" id="cd09729">
    <property type="entry name" value="Cse1_I-E"/>
    <property type="match status" value="1"/>
</dbReference>
<evidence type="ECO:0000313" key="2">
    <source>
        <dbReference type="Proteomes" id="UP000035331"/>
    </source>
</evidence>
<dbReference type="NCBIfam" id="TIGR02547">
    <property type="entry name" value="casA_cse1"/>
    <property type="match status" value="1"/>
</dbReference>
<evidence type="ECO:0000313" key="1">
    <source>
        <dbReference type="EMBL" id="AKJ38919.1"/>
    </source>
</evidence>
<dbReference type="Proteomes" id="UP000035331">
    <property type="component" value="Chromosome"/>
</dbReference>
<dbReference type="AlphaFoldDB" id="A0A0G3CA99"/>
<reference evidence="2" key="1">
    <citation type="submission" date="2014-06" db="EMBL/GenBank/DDBJ databases">
        <title>The complete genome sequence of Methanosarcina barkeri CM1.</title>
        <authorList>
            <consortium name="Pastoral Greenhouse Gas Research Consortium"/>
            <person name="Lambie S.C."/>
            <person name="Leahy S.C."/>
            <person name="Kelly W.J."/>
            <person name="Li D."/>
            <person name="Reilly K."/>
            <person name="Attwood G.T."/>
            <person name="Altermann E."/>
        </authorList>
    </citation>
    <scope>NUCLEOTIDE SEQUENCE [LARGE SCALE GENOMIC DNA]</scope>
    <source>
        <strain evidence="2">CM1</strain>
    </source>
</reference>
<reference evidence="1 2" key="2">
    <citation type="journal article" date="2015" name="Stand. Genomic Sci.">
        <title>The complete genome sequence of the rumen methanogen Methanosarcina barkeri CM1.</title>
        <authorList>
            <person name="Lambie S.C."/>
            <person name="Kelly W.J."/>
            <person name="Leahy S.C."/>
            <person name="Li D."/>
            <person name="Reilly K."/>
            <person name="McAllister T.A."/>
            <person name="Valle E.R."/>
            <person name="Attwood G.T."/>
            <person name="Altermann E."/>
        </authorList>
    </citation>
    <scope>NUCLEOTIDE SEQUENCE [LARGE SCALE GENOMIC DNA]</scope>
    <source>
        <strain evidence="1 2">CM1</strain>
    </source>
</reference>
<dbReference type="Pfam" id="PF09481">
    <property type="entry name" value="CRISPR_Cse1"/>
    <property type="match status" value="1"/>
</dbReference>
<dbReference type="EMBL" id="CP008746">
    <property type="protein sequence ID" value="AKJ38919.1"/>
    <property type="molecule type" value="Genomic_DNA"/>
</dbReference>
<protein>
    <submittedName>
        <fullName evidence="1">CRISPR-associated protein CasA/Cse1 CasA</fullName>
    </submittedName>
</protein>
<dbReference type="PATRIC" id="fig|796385.3.peg.2354"/>
<sequence length="493" mass="57247">MELAFSRPDFNGALIQFLIGLVQTTMPPKDERAWKNVLMNPPSPKVLKNAFEKVAHAFDLDGNGARFMQDYELKVEDFKKKDELPIEMLLLESQGRDLFIKSGTVKQICRPCLATALFTLQTNAPQGGRGHRTSLRGSGPLTTIVGGKYLWQTIWLNIIESEEFNNEKHGNAMKINDTDIFPWMAPTRTSENGREVSLSNVNPARIFWAMPRRIVVDYPPDEKDCVCDVCGSKIKNPISSYFTKSYGEAYGELWRHPLTPYYNNKDRKFPYHMNEGGITYKYWPGFVFNSSEIGENALTIHKFHERRLKLSYVDSFFKHEPRIWFFGYDIHNNILTRCWYEGQMPLITVEENFKLDYEQTTIQLVKISEYILNNIKSCIKLAIFDPDHKVTGSFSFIESRFWKDTEPEFYNILYELHTVILNGENKAETKLKWLNYLSRKAVDLFDEYSQSDFIGIANPKRIADARRDLLKYNSKNGKKVKEILDLPLKNPTK</sequence>
<proteinExistence type="predicted"/>
<accession>A0A0G3CA99</accession>